<dbReference type="Proteomes" id="UP000664203">
    <property type="component" value="Unassembled WGS sequence"/>
</dbReference>
<sequence>MGELCFLVNCTVTDQPIQSDPDGAGIGVLVSFGATAVIAFITIVVGYLTDSLPDSTLTDLDRPCIVKLQWPMADRPQISTRKTCGGFSVERSRVRSDATCLVYLNRTPQFALPCGHSLCDICVRIFGGGGERETWNFRIHTCFLCGLKSDVTVKVKPDTAGVRMLSIDGGGVRGIMPRQILKLLEDRIGLPYPVQENFNGAFGISPGCLSILALFINGWSVDDCADSFESRAKKAFKPHGLSLIPILSRIQKFLTALGETFGDDSSILDCSYATTIGAETGLRVTRIPETPSCMFTIYNGVGTRAQDCGYHVVRSKDGLSRALVLEITRSASAAPG</sequence>
<keyword evidence="1" id="KW-0479">Metal-binding</keyword>
<evidence type="ECO:0000256" key="4">
    <source>
        <dbReference type="SAM" id="Phobius"/>
    </source>
</evidence>
<dbReference type="OrthoDB" id="194358at2759"/>
<dbReference type="GO" id="GO:0008270">
    <property type="term" value="F:zinc ion binding"/>
    <property type="evidence" value="ECO:0007669"/>
    <property type="project" value="UniProtKB-KW"/>
</dbReference>
<evidence type="ECO:0000313" key="6">
    <source>
        <dbReference type="Proteomes" id="UP000664203"/>
    </source>
</evidence>
<keyword evidence="4" id="KW-0812">Transmembrane</keyword>
<dbReference type="GO" id="GO:0016020">
    <property type="term" value="C:membrane"/>
    <property type="evidence" value="ECO:0007669"/>
    <property type="project" value="TreeGrafter"/>
</dbReference>
<dbReference type="Gene3D" id="3.40.1090.10">
    <property type="entry name" value="Cytosolic phospholipase A2 catalytic domain"/>
    <property type="match status" value="1"/>
</dbReference>
<keyword evidence="4" id="KW-1133">Transmembrane helix</keyword>
<keyword evidence="4" id="KW-0472">Membrane</keyword>
<evidence type="ECO:0008006" key="7">
    <source>
        <dbReference type="Google" id="ProtNLM"/>
    </source>
</evidence>
<dbReference type="PANTHER" id="PTHR24185:SF8">
    <property type="entry name" value="PNPLA DOMAIN-CONTAINING PROTEIN"/>
    <property type="match status" value="1"/>
</dbReference>
<dbReference type="AlphaFoldDB" id="A0A8H3JA13"/>
<organism evidence="5 6">
    <name type="scientific">Alectoria fallacina</name>
    <dbReference type="NCBI Taxonomy" id="1903189"/>
    <lineage>
        <taxon>Eukaryota</taxon>
        <taxon>Fungi</taxon>
        <taxon>Dikarya</taxon>
        <taxon>Ascomycota</taxon>
        <taxon>Pezizomycotina</taxon>
        <taxon>Lecanoromycetes</taxon>
        <taxon>OSLEUM clade</taxon>
        <taxon>Lecanoromycetidae</taxon>
        <taxon>Lecanorales</taxon>
        <taxon>Lecanorineae</taxon>
        <taxon>Parmeliaceae</taxon>
        <taxon>Alectoria</taxon>
    </lineage>
</organism>
<dbReference type="PANTHER" id="PTHR24185">
    <property type="entry name" value="CALCIUM-INDEPENDENT PHOSPHOLIPASE A2-GAMMA"/>
    <property type="match status" value="1"/>
</dbReference>
<dbReference type="PROSITE" id="PS00518">
    <property type="entry name" value="ZF_RING_1"/>
    <property type="match status" value="1"/>
</dbReference>
<gene>
    <name evidence="5" type="ORF">ALECFALPRED_000707</name>
</gene>
<keyword evidence="2" id="KW-0863">Zinc-finger</keyword>
<dbReference type="SUPFAM" id="SSF52151">
    <property type="entry name" value="FabD/lysophospholipase-like"/>
    <property type="match status" value="1"/>
</dbReference>
<keyword evidence="6" id="KW-1185">Reference proteome</keyword>
<evidence type="ECO:0000256" key="3">
    <source>
        <dbReference type="ARBA" id="ARBA00022833"/>
    </source>
</evidence>
<dbReference type="EMBL" id="CAJPDR010001120">
    <property type="protein sequence ID" value="CAF9943573.1"/>
    <property type="molecule type" value="Genomic_DNA"/>
</dbReference>
<keyword evidence="3" id="KW-0862">Zinc</keyword>
<dbReference type="InterPro" id="IPR017907">
    <property type="entry name" value="Znf_RING_CS"/>
</dbReference>
<accession>A0A8H3JA13</accession>
<evidence type="ECO:0000256" key="2">
    <source>
        <dbReference type="ARBA" id="ARBA00022771"/>
    </source>
</evidence>
<comment type="caution">
    <text evidence="5">The sequence shown here is derived from an EMBL/GenBank/DDBJ whole genome shotgun (WGS) entry which is preliminary data.</text>
</comment>
<dbReference type="InterPro" id="IPR016035">
    <property type="entry name" value="Acyl_Trfase/lysoPLipase"/>
</dbReference>
<proteinExistence type="predicted"/>
<feature type="transmembrane region" description="Helical" evidence="4">
    <location>
        <begin position="24"/>
        <end position="48"/>
    </location>
</feature>
<protein>
    <recommendedName>
        <fullName evidence="7">PNPLA domain-containing protein</fullName>
    </recommendedName>
</protein>
<evidence type="ECO:0000313" key="5">
    <source>
        <dbReference type="EMBL" id="CAF9943573.1"/>
    </source>
</evidence>
<name>A0A8H3JA13_9LECA</name>
<reference evidence="5" key="1">
    <citation type="submission" date="2021-03" db="EMBL/GenBank/DDBJ databases">
        <authorList>
            <person name="Tagirdzhanova G."/>
        </authorList>
    </citation>
    <scope>NUCLEOTIDE SEQUENCE</scope>
</reference>
<evidence type="ECO:0000256" key="1">
    <source>
        <dbReference type="ARBA" id="ARBA00022723"/>
    </source>
</evidence>
<dbReference type="GO" id="GO:0019369">
    <property type="term" value="P:arachidonate metabolic process"/>
    <property type="evidence" value="ECO:0007669"/>
    <property type="project" value="TreeGrafter"/>
</dbReference>
<dbReference type="GO" id="GO:0047499">
    <property type="term" value="F:calcium-independent phospholipase A2 activity"/>
    <property type="evidence" value="ECO:0007669"/>
    <property type="project" value="TreeGrafter"/>
</dbReference>